<evidence type="ECO:0000313" key="2">
    <source>
        <dbReference type="Proteomes" id="UP000770889"/>
    </source>
</evidence>
<sequence>MKKHAGEIALLHSSEEGTTFEIRLPVRPGINEAAERKLWRKSGHFQVGYPGPNVPSMKKVSD</sequence>
<dbReference type="AlphaFoldDB" id="A0A944QTA3"/>
<reference evidence="1 2" key="1">
    <citation type="submission" date="2021-05" db="EMBL/GenBank/DDBJ databases">
        <title>Genetic and Functional Diversity in Clade A Lucinid endosymbionts from the Bahamas.</title>
        <authorList>
            <person name="Giani N.M."/>
            <person name="Engel A.S."/>
            <person name="Campbell B.J."/>
        </authorList>
    </citation>
    <scope>NUCLEOTIDE SEQUENCE [LARGE SCALE GENOMIC DNA]</scope>
    <source>
        <strain evidence="1">LUC16012Gg_MoonRockCtena</strain>
    </source>
</reference>
<dbReference type="EMBL" id="JAHHGM010000001">
    <property type="protein sequence ID" value="MBT2987421.1"/>
    <property type="molecule type" value="Genomic_DNA"/>
</dbReference>
<dbReference type="Proteomes" id="UP000770889">
    <property type="component" value="Unassembled WGS sequence"/>
</dbReference>
<comment type="caution">
    <text evidence="1">The sequence shown here is derived from an EMBL/GenBank/DDBJ whole genome shotgun (WGS) entry which is preliminary data.</text>
</comment>
<gene>
    <name evidence="1" type="ORF">KME65_00510</name>
</gene>
<protein>
    <submittedName>
        <fullName evidence="1">Uncharacterized protein</fullName>
    </submittedName>
</protein>
<accession>A0A944QTA3</accession>
<organism evidence="1 2">
    <name type="scientific">Candidatus Thiodiazotropha taylori</name>
    <dbReference type="NCBI Taxonomy" id="2792791"/>
    <lineage>
        <taxon>Bacteria</taxon>
        <taxon>Pseudomonadati</taxon>
        <taxon>Pseudomonadota</taxon>
        <taxon>Gammaproteobacteria</taxon>
        <taxon>Chromatiales</taxon>
        <taxon>Sedimenticolaceae</taxon>
        <taxon>Candidatus Thiodiazotropha</taxon>
    </lineage>
</organism>
<name>A0A944QTA3_9GAMM</name>
<proteinExistence type="predicted"/>
<evidence type="ECO:0000313" key="1">
    <source>
        <dbReference type="EMBL" id="MBT2987421.1"/>
    </source>
</evidence>